<evidence type="ECO:0000256" key="4">
    <source>
        <dbReference type="ARBA" id="ARBA00022833"/>
    </source>
</evidence>
<gene>
    <name evidence="12" type="ORF">KC19_8G121700</name>
</gene>
<keyword evidence="4" id="KW-0862">Zinc</keyword>
<feature type="domain" description="CW-type" evidence="11">
    <location>
        <begin position="90"/>
        <end position="157"/>
    </location>
</feature>
<feature type="compositionally biased region" description="Polar residues" evidence="9">
    <location>
        <begin position="267"/>
        <end position="282"/>
    </location>
</feature>
<dbReference type="InterPro" id="IPR001739">
    <property type="entry name" value="Methyl_CpG_DNA-bd"/>
</dbReference>
<comment type="subcellular location">
    <subcellularLocation>
        <location evidence="1">Nucleus</location>
    </subcellularLocation>
</comment>
<evidence type="ECO:0000256" key="2">
    <source>
        <dbReference type="ARBA" id="ARBA00022723"/>
    </source>
</evidence>
<dbReference type="SMART" id="SM00391">
    <property type="entry name" value="MBD"/>
    <property type="match status" value="1"/>
</dbReference>
<feature type="compositionally biased region" description="Polar residues" evidence="9">
    <location>
        <begin position="1"/>
        <end position="12"/>
    </location>
</feature>
<name>A0A8T0GZS9_CERPU</name>
<dbReference type="CDD" id="cd00122">
    <property type="entry name" value="MBD"/>
    <property type="match status" value="1"/>
</dbReference>
<evidence type="ECO:0000256" key="5">
    <source>
        <dbReference type="ARBA" id="ARBA00023015"/>
    </source>
</evidence>
<feature type="region of interest" description="Disordered" evidence="9">
    <location>
        <begin position="1"/>
        <end position="44"/>
    </location>
</feature>
<dbReference type="PROSITE" id="PS50982">
    <property type="entry name" value="MBD"/>
    <property type="match status" value="1"/>
</dbReference>
<evidence type="ECO:0000256" key="9">
    <source>
        <dbReference type="SAM" id="MobiDB-lite"/>
    </source>
</evidence>
<feature type="region of interest" description="Disordered" evidence="9">
    <location>
        <begin position="226"/>
        <end position="312"/>
    </location>
</feature>
<dbReference type="PROSITE" id="PS51050">
    <property type="entry name" value="ZF_CW"/>
    <property type="match status" value="1"/>
</dbReference>
<dbReference type="GO" id="GO:0005634">
    <property type="term" value="C:nucleus"/>
    <property type="evidence" value="ECO:0007669"/>
    <property type="project" value="UniProtKB-SubCell"/>
</dbReference>
<keyword evidence="3" id="KW-0863">Zinc-finger</keyword>
<dbReference type="Proteomes" id="UP000822688">
    <property type="component" value="Chromosome 8"/>
</dbReference>
<proteinExistence type="predicted"/>
<dbReference type="GO" id="GO:0008270">
    <property type="term" value="F:zinc ion binding"/>
    <property type="evidence" value="ECO:0007669"/>
    <property type="project" value="UniProtKB-KW"/>
</dbReference>
<keyword evidence="5" id="KW-0805">Transcription regulation</keyword>
<keyword evidence="7" id="KW-0804">Transcription</keyword>
<dbReference type="Gene3D" id="3.30.890.10">
    <property type="entry name" value="Methyl-cpg-binding Protein 2, Chain A"/>
    <property type="match status" value="1"/>
</dbReference>
<dbReference type="SUPFAM" id="SSF54171">
    <property type="entry name" value="DNA-binding domain"/>
    <property type="match status" value="1"/>
</dbReference>
<evidence type="ECO:0000256" key="7">
    <source>
        <dbReference type="ARBA" id="ARBA00023163"/>
    </source>
</evidence>
<evidence type="ECO:0000256" key="8">
    <source>
        <dbReference type="ARBA" id="ARBA00023242"/>
    </source>
</evidence>
<feature type="compositionally biased region" description="Basic and acidic residues" evidence="9">
    <location>
        <begin position="245"/>
        <end position="266"/>
    </location>
</feature>
<dbReference type="Pfam" id="PF01429">
    <property type="entry name" value="MBD"/>
    <property type="match status" value="1"/>
</dbReference>
<evidence type="ECO:0000313" key="12">
    <source>
        <dbReference type="EMBL" id="KAG0564570.1"/>
    </source>
</evidence>
<feature type="compositionally biased region" description="Basic residues" evidence="9">
    <location>
        <begin position="300"/>
        <end position="312"/>
    </location>
</feature>
<keyword evidence="6" id="KW-0238">DNA-binding</keyword>
<evidence type="ECO:0000259" key="11">
    <source>
        <dbReference type="PROSITE" id="PS51050"/>
    </source>
</evidence>
<evidence type="ECO:0000256" key="6">
    <source>
        <dbReference type="ARBA" id="ARBA00023125"/>
    </source>
</evidence>
<keyword evidence="2" id="KW-0479">Metal-binding</keyword>
<dbReference type="Pfam" id="PF07496">
    <property type="entry name" value="zf-CW"/>
    <property type="match status" value="1"/>
</dbReference>
<protein>
    <submittedName>
        <fullName evidence="12">Uncharacterized protein</fullName>
    </submittedName>
</protein>
<evidence type="ECO:0000259" key="10">
    <source>
        <dbReference type="PROSITE" id="PS50982"/>
    </source>
</evidence>
<dbReference type="Gene3D" id="3.30.40.100">
    <property type="match status" value="1"/>
</dbReference>
<accession>A0A8T0GZS9</accession>
<sequence length="312" mass="34776">MGKSTMPMSTAGESIEGQAATIGRDHEENNASKSSNPRGAIADHSGAVDPLIINLLDDDDNEEENQIVQTRALSELDSSVRTPVSPAKPGDHIPRWFSTPILTFTVQCSACGKWRLVPSREQYHAISERIIEHPWVCEDAQTWRENASCQDPTDLSEDEPDTFWAVDETIIPNPPLGFARKVVVRGERSEKFADVYYRTPCGRQLRSIPDVQRFLEKVPRHKRQGVSLSQFSFTPPKPGPNSQKRAFEKVGKAGKRKGNEPSEAERQSSQPAITDGARSSSRPKVKPNPEPLAMLDPTRRRVPKKARYLSSL</sequence>
<dbReference type="PANTHER" id="PTHR12396:SF0">
    <property type="entry name" value="METHYL-CPG BINDING DOMAIN PROTEIN-LIKE, ISOFORM C"/>
    <property type="match status" value="1"/>
</dbReference>
<dbReference type="AlphaFoldDB" id="A0A8T0GZS9"/>
<dbReference type="InterPro" id="IPR011124">
    <property type="entry name" value="Znf_CW"/>
</dbReference>
<dbReference type="EMBL" id="CM026429">
    <property type="protein sequence ID" value="KAG0564570.1"/>
    <property type="molecule type" value="Genomic_DNA"/>
</dbReference>
<feature type="domain" description="MBD" evidence="10">
    <location>
        <begin position="164"/>
        <end position="238"/>
    </location>
</feature>
<keyword evidence="8" id="KW-0539">Nucleus</keyword>
<dbReference type="InterPro" id="IPR016177">
    <property type="entry name" value="DNA-bd_dom_sf"/>
</dbReference>
<dbReference type="GO" id="GO:0003677">
    <property type="term" value="F:DNA binding"/>
    <property type="evidence" value="ECO:0007669"/>
    <property type="project" value="UniProtKB-KW"/>
</dbReference>
<organism evidence="12 13">
    <name type="scientific">Ceratodon purpureus</name>
    <name type="common">Fire moss</name>
    <name type="synonym">Dicranum purpureum</name>
    <dbReference type="NCBI Taxonomy" id="3225"/>
    <lineage>
        <taxon>Eukaryota</taxon>
        <taxon>Viridiplantae</taxon>
        <taxon>Streptophyta</taxon>
        <taxon>Embryophyta</taxon>
        <taxon>Bryophyta</taxon>
        <taxon>Bryophytina</taxon>
        <taxon>Bryopsida</taxon>
        <taxon>Dicranidae</taxon>
        <taxon>Pseudoditrichales</taxon>
        <taxon>Ditrichaceae</taxon>
        <taxon>Ceratodon</taxon>
    </lineage>
</organism>
<dbReference type="PANTHER" id="PTHR12396">
    <property type="entry name" value="METHYL-CPG BINDING PROTEIN, MBD"/>
    <property type="match status" value="1"/>
</dbReference>
<evidence type="ECO:0000256" key="1">
    <source>
        <dbReference type="ARBA" id="ARBA00004123"/>
    </source>
</evidence>
<keyword evidence="13" id="KW-1185">Reference proteome</keyword>
<reference evidence="12" key="1">
    <citation type="submission" date="2020-06" db="EMBL/GenBank/DDBJ databases">
        <title>WGS assembly of Ceratodon purpureus strain R40.</title>
        <authorList>
            <person name="Carey S.B."/>
            <person name="Jenkins J."/>
            <person name="Shu S."/>
            <person name="Lovell J.T."/>
            <person name="Sreedasyam A."/>
            <person name="Maumus F."/>
            <person name="Tiley G.P."/>
            <person name="Fernandez-Pozo N."/>
            <person name="Barry K."/>
            <person name="Chen C."/>
            <person name="Wang M."/>
            <person name="Lipzen A."/>
            <person name="Daum C."/>
            <person name="Saski C.A."/>
            <person name="Payton A.C."/>
            <person name="Mcbreen J.C."/>
            <person name="Conrad R.E."/>
            <person name="Kollar L.M."/>
            <person name="Olsson S."/>
            <person name="Huttunen S."/>
            <person name="Landis J.B."/>
            <person name="Wickett N.J."/>
            <person name="Johnson M.G."/>
            <person name="Rensing S.A."/>
            <person name="Grimwood J."/>
            <person name="Schmutz J."/>
            <person name="Mcdaniel S.F."/>
        </authorList>
    </citation>
    <scope>NUCLEOTIDE SEQUENCE</scope>
    <source>
        <strain evidence="12">R40</strain>
    </source>
</reference>
<evidence type="ECO:0000313" key="13">
    <source>
        <dbReference type="Proteomes" id="UP000822688"/>
    </source>
</evidence>
<evidence type="ECO:0000256" key="3">
    <source>
        <dbReference type="ARBA" id="ARBA00022771"/>
    </source>
</evidence>
<comment type="caution">
    <text evidence="12">The sequence shown here is derived from an EMBL/GenBank/DDBJ whole genome shotgun (WGS) entry which is preliminary data.</text>
</comment>